<protein>
    <submittedName>
        <fullName evidence="1">Uncharacterized protein</fullName>
    </submittedName>
</protein>
<sequence>MTRLVGVEVFGPTEATIARVMARTIRRCFLIARGDGALGPLRRQSALSPIASRRAERRHAESPS</sequence>
<evidence type="ECO:0000313" key="3">
    <source>
        <dbReference type="Proteomes" id="UP000320176"/>
    </source>
</evidence>
<reference evidence="1 3" key="1">
    <citation type="submission" date="2019-02" db="EMBL/GenBank/DDBJ databases">
        <title>Deep-cultivation of Planctomycetes and their phenomic and genomic characterization uncovers novel biology.</title>
        <authorList>
            <person name="Wiegand S."/>
            <person name="Jogler M."/>
            <person name="Boedeker C."/>
            <person name="Pinto D."/>
            <person name="Vollmers J."/>
            <person name="Rivas-Marin E."/>
            <person name="Kohn T."/>
            <person name="Peeters S.H."/>
            <person name="Heuer A."/>
            <person name="Rast P."/>
            <person name="Oberbeckmann S."/>
            <person name="Bunk B."/>
            <person name="Jeske O."/>
            <person name="Meyerdierks A."/>
            <person name="Storesund J.E."/>
            <person name="Kallscheuer N."/>
            <person name="Luecker S."/>
            <person name="Lage O.M."/>
            <person name="Pohl T."/>
            <person name="Merkel B.J."/>
            <person name="Hornburger P."/>
            <person name="Mueller R.-W."/>
            <person name="Bruemmer F."/>
            <person name="Labrenz M."/>
            <person name="Spormann A.M."/>
            <person name="Op Den Camp H."/>
            <person name="Overmann J."/>
            <person name="Amann R."/>
            <person name="Jetten M.S.M."/>
            <person name="Mascher T."/>
            <person name="Medema M.H."/>
            <person name="Devos D.P."/>
            <person name="Kaster A.-K."/>
            <person name="Ovreas L."/>
            <person name="Rohde M."/>
            <person name="Galperin M.Y."/>
            <person name="Jogler C."/>
        </authorList>
    </citation>
    <scope>NUCLEOTIDE SEQUENCE [LARGE SCALE GENOMIC DNA]</scope>
    <source>
        <strain evidence="1 3">Pla52n</strain>
    </source>
</reference>
<proteinExistence type="predicted"/>
<dbReference type="EMBL" id="SJPN01000007">
    <property type="protein sequence ID" value="TWT94539.1"/>
    <property type="molecule type" value="Genomic_DNA"/>
</dbReference>
<name>A0A5C6A583_9BACT</name>
<dbReference type="Proteomes" id="UP000320176">
    <property type="component" value="Unassembled WGS sequence"/>
</dbReference>
<dbReference type="AlphaFoldDB" id="A0A5C6A583"/>
<keyword evidence="3" id="KW-1185">Reference proteome</keyword>
<dbReference type="EMBL" id="SJPN01000007">
    <property type="protein sequence ID" value="TWT94537.1"/>
    <property type="molecule type" value="Genomic_DNA"/>
</dbReference>
<gene>
    <name evidence="1" type="ORF">Pla52n_53580</name>
    <name evidence="2" type="ORF">Pla52n_53600</name>
</gene>
<accession>A0A5C6A583</accession>
<organism evidence="1 3">
    <name type="scientific">Stieleria varia</name>
    <dbReference type="NCBI Taxonomy" id="2528005"/>
    <lineage>
        <taxon>Bacteria</taxon>
        <taxon>Pseudomonadati</taxon>
        <taxon>Planctomycetota</taxon>
        <taxon>Planctomycetia</taxon>
        <taxon>Pirellulales</taxon>
        <taxon>Pirellulaceae</taxon>
        <taxon>Stieleria</taxon>
    </lineage>
</organism>
<evidence type="ECO:0000313" key="1">
    <source>
        <dbReference type="EMBL" id="TWT94537.1"/>
    </source>
</evidence>
<evidence type="ECO:0000313" key="2">
    <source>
        <dbReference type="EMBL" id="TWT94539.1"/>
    </source>
</evidence>
<comment type="caution">
    <text evidence="1">The sequence shown here is derived from an EMBL/GenBank/DDBJ whole genome shotgun (WGS) entry which is preliminary data.</text>
</comment>